<dbReference type="RefSeq" id="WP_092909888.1">
    <property type="nucleotide sequence ID" value="NZ_FOUZ01000016.1"/>
</dbReference>
<protein>
    <recommendedName>
        <fullName evidence="4">DUF3221 domain-containing protein</fullName>
    </recommendedName>
</protein>
<accession>A0A1I5AF21</accession>
<dbReference type="EMBL" id="FOUZ01000016">
    <property type="protein sequence ID" value="SFN61037.1"/>
    <property type="molecule type" value="Genomic_DNA"/>
</dbReference>
<keyword evidence="3" id="KW-1185">Reference proteome</keyword>
<sequence length="111" mass="12264">MKKTILYSTIIFGFFAFASCSTSKQNTGTKLQEKIIHISGTVSELESGKDGYMAMIKTDNNENYKATISIINLQKSGSTYKTLKIGDNISVSGPTWHDADGNKYIKVEKLD</sequence>
<feature type="chain" id="PRO_5011647668" description="DUF3221 domain-containing protein" evidence="1">
    <location>
        <begin position="19"/>
        <end position="111"/>
    </location>
</feature>
<keyword evidence="1" id="KW-0732">Signal</keyword>
<dbReference type="Proteomes" id="UP000199149">
    <property type="component" value="Unassembled WGS sequence"/>
</dbReference>
<organism evidence="2 3">
    <name type="scientific">Algoriella xinjiangensis</name>
    <dbReference type="NCBI Taxonomy" id="684065"/>
    <lineage>
        <taxon>Bacteria</taxon>
        <taxon>Pseudomonadati</taxon>
        <taxon>Bacteroidota</taxon>
        <taxon>Flavobacteriia</taxon>
        <taxon>Flavobacteriales</taxon>
        <taxon>Weeksellaceae</taxon>
        <taxon>Algoriella</taxon>
    </lineage>
</organism>
<dbReference type="AlphaFoldDB" id="A0A1I5AF21"/>
<reference evidence="3" key="1">
    <citation type="submission" date="2016-10" db="EMBL/GenBank/DDBJ databases">
        <authorList>
            <person name="Varghese N."/>
            <person name="Submissions S."/>
        </authorList>
    </citation>
    <scope>NUCLEOTIDE SEQUENCE [LARGE SCALE GENOMIC DNA]</scope>
    <source>
        <strain evidence="3">XJ109</strain>
    </source>
</reference>
<evidence type="ECO:0000256" key="1">
    <source>
        <dbReference type="SAM" id="SignalP"/>
    </source>
</evidence>
<evidence type="ECO:0008006" key="4">
    <source>
        <dbReference type="Google" id="ProtNLM"/>
    </source>
</evidence>
<dbReference type="PROSITE" id="PS51257">
    <property type="entry name" value="PROKAR_LIPOPROTEIN"/>
    <property type="match status" value="1"/>
</dbReference>
<name>A0A1I5AF21_9FLAO</name>
<proteinExistence type="predicted"/>
<dbReference type="OrthoDB" id="1260929at2"/>
<feature type="signal peptide" evidence="1">
    <location>
        <begin position="1"/>
        <end position="18"/>
    </location>
</feature>
<gene>
    <name evidence="2" type="ORF">SAMN05421738_11670</name>
</gene>
<evidence type="ECO:0000313" key="2">
    <source>
        <dbReference type="EMBL" id="SFN61037.1"/>
    </source>
</evidence>
<evidence type="ECO:0000313" key="3">
    <source>
        <dbReference type="Proteomes" id="UP000199149"/>
    </source>
</evidence>